<evidence type="ECO:0000256" key="1">
    <source>
        <dbReference type="SAM" id="MobiDB-lite"/>
    </source>
</evidence>
<dbReference type="Proteomes" id="UP000279271">
    <property type="component" value="Unassembled WGS sequence"/>
</dbReference>
<organism evidence="3 4">
    <name type="scientific">Auxenochlorella protothecoides</name>
    <name type="common">Green microalga</name>
    <name type="synonym">Chlorella protothecoides</name>
    <dbReference type="NCBI Taxonomy" id="3075"/>
    <lineage>
        <taxon>Eukaryota</taxon>
        <taxon>Viridiplantae</taxon>
        <taxon>Chlorophyta</taxon>
        <taxon>core chlorophytes</taxon>
        <taxon>Trebouxiophyceae</taxon>
        <taxon>Chlorellales</taxon>
        <taxon>Chlorellaceae</taxon>
        <taxon>Auxenochlorella</taxon>
    </lineage>
</organism>
<name>A0A3M7KVF7_AUXPR</name>
<feature type="compositionally biased region" description="Pro residues" evidence="1">
    <location>
        <begin position="137"/>
        <end position="151"/>
    </location>
</feature>
<dbReference type="EMBL" id="QOKY01000196">
    <property type="protein sequence ID" value="RMZ53715.1"/>
    <property type="molecule type" value="Genomic_DNA"/>
</dbReference>
<sequence>MARAAVLFVTLLSCLAATQGTLTLKQILNDSRFTAYVNQLLTTTCTASLPALSTAVDNCQNLVDIVVDVAGGSKTAPTTCDPACASSLSALPETCSTSLKTIFTTTDATVGPLASTFFANSSSPSPSESPSDAPEPSYAPEPSTKPSPPSVPTLARAVPQAGLDVVPGFEEERASGEIDRRLGEAASSGGAEGVAKLVDAEGGGFSEANVARAFRAFAETLKPGADFTAVSKHPGFQVLIDMVLSGMSRYPTATLAQVIYDCGRLGVSEDMLLDEVARHLMDKIPDMAPPELVSLASGYAGVAHSPSILLFQAISERLREEGAGLEAELKTAANEAFAELGYTDLKPF</sequence>
<comment type="caution">
    <text evidence="3">The sequence shown here is derived from an EMBL/GenBank/DDBJ whole genome shotgun (WGS) entry which is preliminary data.</text>
</comment>
<reference evidence="4" key="1">
    <citation type="journal article" date="2018" name="Algal Res.">
        <title>Characterization of plant carbon substrate utilization by Auxenochlorella protothecoides.</title>
        <authorList>
            <person name="Vogler B.W."/>
            <person name="Starkenburg S.R."/>
            <person name="Sudasinghe N."/>
            <person name="Schambach J.Y."/>
            <person name="Rollin J.A."/>
            <person name="Pattathil S."/>
            <person name="Barry A.N."/>
        </authorList>
    </citation>
    <scope>NUCLEOTIDE SEQUENCE [LARGE SCALE GENOMIC DNA]</scope>
    <source>
        <strain evidence="4">UTEX 25</strain>
    </source>
</reference>
<feature type="chain" id="PRO_5018011012" evidence="2">
    <location>
        <begin position="21"/>
        <end position="348"/>
    </location>
</feature>
<feature type="region of interest" description="Disordered" evidence="1">
    <location>
        <begin position="119"/>
        <end position="154"/>
    </location>
</feature>
<gene>
    <name evidence="3" type="ORF">APUTEX25_003249</name>
</gene>
<feature type="compositionally biased region" description="Low complexity" evidence="1">
    <location>
        <begin position="121"/>
        <end position="136"/>
    </location>
</feature>
<evidence type="ECO:0000313" key="4">
    <source>
        <dbReference type="Proteomes" id="UP000279271"/>
    </source>
</evidence>
<proteinExistence type="predicted"/>
<keyword evidence="2" id="KW-0732">Signal</keyword>
<accession>A0A3M7KVF7</accession>
<dbReference type="AlphaFoldDB" id="A0A3M7KVF7"/>
<feature type="signal peptide" evidence="2">
    <location>
        <begin position="1"/>
        <end position="20"/>
    </location>
</feature>
<protein>
    <submittedName>
        <fullName evidence="3">Uncharacterized protein</fullName>
    </submittedName>
</protein>
<evidence type="ECO:0000313" key="3">
    <source>
        <dbReference type="EMBL" id="RMZ53715.1"/>
    </source>
</evidence>
<evidence type="ECO:0000256" key="2">
    <source>
        <dbReference type="SAM" id="SignalP"/>
    </source>
</evidence>